<dbReference type="CDD" id="cd17536">
    <property type="entry name" value="REC_YesN-like"/>
    <property type="match status" value="1"/>
</dbReference>
<evidence type="ECO:0000256" key="1">
    <source>
        <dbReference type="ARBA" id="ARBA00022490"/>
    </source>
</evidence>
<dbReference type="InterPro" id="IPR011006">
    <property type="entry name" value="CheY-like_superfamily"/>
</dbReference>
<keyword evidence="3" id="KW-0597">Phosphoprotein</keyword>
<feature type="domain" description="Response regulatory" evidence="4">
    <location>
        <begin position="3"/>
        <end position="120"/>
    </location>
</feature>
<dbReference type="PANTHER" id="PTHR42713">
    <property type="entry name" value="HISTIDINE KINASE-RELATED"/>
    <property type="match status" value="1"/>
</dbReference>
<reference evidence="5" key="1">
    <citation type="submission" date="2024-05" db="EMBL/GenBank/DDBJ databases">
        <title>Draft genome assemblies of 36 bacteria isolated from hibernating arctic ground squirrels.</title>
        <authorList>
            <person name="McKee H."/>
            <person name="Mullen L."/>
            <person name="Drown D.M."/>
            <person name="Duddleston K.N."/>
        </authorList>
    </citation>
    <scope>NUCLEOTIDE SEQUENCE</scope>
    <source>
        <strain evidence="5">AN1007</strain>
    </source>
</reference>
<dbReference type="GO" id="GO:0003677">
    <property type="term" value="F:DNA binding"/>
    <property type="evidence" value="ECO:0007669"/>
    <property type="project" value="UniProtKB-KW"/>
</dbReference>
<sequence>MYALLIVDDEKSVVDSLALTIPWEDSGIEEVHRAYSAEEALDITSRFAIDVMITDIRMPEMDGLELIRLIRLSAPRIQSIILSGHDEFEYAQQAIRYQAMNYMLKPVDTQALIKTVEDAIKNIEQEWEKISSMQQIQHMLHANLPVLRNQFLNDLLQNKPMSQHILEERLKILNLPIRMEDNYRMMVIRMEEEFSGYDLQSLSLLEYAITNIADEVFTPFGLWHCITDQGYLVFLVHHEDRKTLNSVDSFAVKLQNHVQKFLNGAISICLGQESFFLED</sequence>
<organism evidence="5">
    <name type="scientific">Paenibacillus sp. AN1007</name>
    <dbReference type="NCBI Taxonomy" id="3151385"/>
    <lineage>
        <taxon>Bacteria</taxon>
        <taxon>Bacillati</taxon>
        <taxon>Bacillota</taxon>
        <taxon>Bacilli</taxon>
        <taxon>Bacillales</taxon>
        <taxon>Paenibacillaceae</taxon>
        <taxon>Paenibacillus</taxon>
    </lineage>
</organism>
<dbReference type="RefSeq" id="WP_366295757.1">
    <property type="nucleotide sequence ID" value="NZ_CP159992.1"/>
</dbReference>
<dbReference type="InterPro" id="IPR051552">
    <property type="entry name" value="HptR"/>
</dbReference>
<accession>A0AAU8NIN6</accession>
<feature type="modified residue" description="4-aspartylphosphate" evidence="3">
    <location>
        <position position="55"/>
    </location>
</feature>
<evidence type="ECO:0000313" key="5">
    <source>
        <dbReference type="EMBL" id="XCP97176.1"/>
    </source>
</evidence>
<dbReference type="Pfam" id="PF00072">
    <property type="entry name" value="Response_reg"/>
    <property type="match status" value="1"/>
</dbReference>
<dbReference type="EMBL" id="CP159992">
    <property type="protein sequence ID" value="XCP97176.1"/>
    <property type="molecule type" value="Genomic_DNA"/>
</dbReference>
<dbReference type="Gene3D" id="3.40.50.2300">
    <property type="match status" value="1"/>
</dbReference>
<dbReference type="PANTHER" id="PTHR42713:SF3">
    <property type="entry name" value="TRANSCRIPTIONAL REGULATORY PROTEIN HPTR"/>
    <property type="match status" value="1"/>
</dbReference>
<keyword evidence="1" id="KW-0963">Cytoplasm</keyword>
<dbReference type="PROSITE" id="PS50110">
    <property type="entry name" value="RESPONSE_REGULATORY"/>
    <property type="match status" value="1"/>
</dbReference>
<keyword evidence="2" id="KW-0238">DNA-binding</keyword>
<dbReference type="SMART" id="SM00448">
    <property type="entry name" value="REC"/>
    <property type="match status" value="1"/>
</dbReference>
<evidence type="ECO:0000256" key="3">
    <source>
        <dbReference type="PROSITE-ProRule" id="PRU00169"/>
    </source>
</evidence>
<name>A0AAU8NIN6_9BACL</name>
<dbReference type="SUPFAM" id="SSF52172">
    <property type="entry name" value="CheY-like"/>
    <property type="match status" value="1"/>
</dbReference>
<evidence type="ECO:0000256" key="2">
    <source>
        <dbReference type="ARBA" id="ARBA00023125"/>
    </source>
</evidence>
<gene>
    <name evidence="5" type="ORF">ABXS70_10940</name>
</gene>
<evidence type="ECO:0000259" key="4">
    <source>
        <dbReference type="PROSITE" id="PS50110"/>
    </source>
</evidence>
<protein>
    <submittedName>
        <fullName evidence="5">Response regulator</fullName>
    </submittedName>
</protein>
<dbReference type="AlphaFoldDB" id="A0AAU8NIN6"/>
<dbReference type="InterPro" id="IPR001789">
    <property type="entry name" value="Sig_transdc_resp-reg_receiver"/>
</dbReference>
<dbReference type="GO" id="GO:0000160">
    <property type="term" value="P:phosphorelay signal transduction system"/>
    <property type="evidence" value="ECO:0007669"/>
    <property type="project" value="InterPro"/>
</dbReference>
<proteinExistence type="predicted"/>